<dbReference type="Pfam" id="PF01547">
    <property type="entry name" value="SBP_bac_1"/>
    <property type="match status" value="1"/>
</dbReference>
<dbReference type="PROSITE" id="PS51257">
    <property type="entry name" value="PROKAR_LIPOPROTEIN"/>
    <property type="match status" value="1"/>
</dbReference>
<dbReference type="InterPro" id="IPR006059">
    <property type="entry name" value="SBP"/>
</dbReference>
<reference evidence="3 4" key="1">
    <citation type="journal article" date="2015" name="Genome Announc.">
        <title>Expanding the biotechnology potential of lactobacilli through comparative genomics of 213 strains and associated genera.</title>
        <authorList>
            <person name="Sun Z."/>
            <person name="Harris H.M."/>
            <person name="McCann A."/>
            <person name="Guo C."/>
            <person name="Argimon S."/>
            <person name="Zhang W."/>
            <person name="Yang X."/>
            <person name="Jeffery I.B."/>
            <person name="Cooney J.C."/>
            <person name="Kagawa T.F."/>
            <person name="Liu W."/>
            <person name="Song Y."/>
            <person name="Salvetti E."/>
            <person name="Wrobel A."/>
            <person name="Rasinkangas P."/>
            <person name="Parkhill J."/>
            <person name="Rea M.C."/>
            <person name="O'Sullivan O."/>
            <person name="Ritari J."/>
            <person name="Douillard F.P."/>
            <person name="Paul Ross R."/>
            <person name="Yang R."/>
            <person name="Briner A.E."/>
            <person name="Felis G.E."/>
            <person name="de Vos W.M."/>
            <person name="Barrangou R."/>
            <person name="Klaenhammer T.R."/>
            <person name="Caufield P.W."/>
            <person name="Cui Y."/>
            <person name="Zhang H."/>
            <person name="O'Toole P.W."/>
        </authorList>
    </citation>
    <scope>NUCLEOTIDE SEQUENCE [LARGE SCALE GENOMIC DNA]</scope>
    <source>
        <strain evidence="3 4">DSM 16991</strain>
    </source>
</reference>
<evidence type="ECO:0000259" key="2">
    <source>
        <dbReference type="Pfam" id="PF12010"/>
    </source>
</evidence>
<feature type="signal peptide" evidence="1">
    <location>
        <begin position="1"/>
        <end position="22"/>
    </location>
</feature>
<dbReference type="SUPFAM" id="SSF53850">
    <property type="entry name" value="Periplasmic binding protein-like II"/>
    <property type="match status" value="1"/>
</dbReference>
<accession>A0A0R1XIP5</accession>
<gene>
    <name evidence="3" type="ORF">FC91_GL000162</name>
</gene>
<dbReference type="EMBL" id="AZFW01000008">
    <property type="protein sequence ID" value="KRM29970.1"/>
    <property type="molecule type" value="Genomic_DNA"/>
</dbReference>
<dbReference type="InterPro" id="IPR050490">
    <property type="entry name" value="Bact_solute-bd_prot1"/>
</dbReference>
<dbReference type="PANTHER" id="PTHR43649:SF17">
    <property type="entry name" value="ABC TRANSPORTER SOLUTE BINDING PROTEIN-SUGAR TRANSPORT"/>
    <property type="match status" value="1"/>
</dbReference>
<name>A0A0R1XIP5_9LACO</name>
<feature type="domain" description="DUF3502" evidence="2">
    <location>
        <begin position="419"/>
        <end position="486"/>
    </location>
</feature>
<protein>
    <submittedName>
        <fullName evidence="3">Sugar ABC transporter substrate-binding protein</fullName>
    </submittedName>
</protein>
<dbReference type="PATRIC" id="fig|1122147.4.peg.164"/>
<organism evidence="3 4">
    <name type="scientific">Schleiferilactobacillus harbinensis DSM 16991</name>
    <dbReference type="NCBI Taxonomy" id="1122147"/>
    <lineage>
        <taxon>Bacteria</taxon>
        <taxon>Bacillati</taxon>
        <taxon>Bacillota</taxon>
        <taxon>Bacilli</taxon>
        <taxon>Lactobacillales</taxon>
        <taxon>Lactobacillaceae</taxon>
        <taxon>Schleiferilactobacillus</taxon>
    </lineage>
</organism>
<dbReference type="Gene3D" id="3.40.190.10">
    <property type="entry name" value="Periplasmic binding protein-like II"/>
    <property type="match status" value="1"/>
</dbReference>
<keyword evidence="1" id="KW-0732">Signal</keyword>
<dbReference type="Pfam" id="PF12010">
    <property type="entry name" value="DUF3502"/>
    <property type="match status" value="1"/>
</dbReference>
<dbReference type="PANTHER" id="PTHR43649">
    <property type="entry name" value="ARABINOSE-BINDING PROTEIN-RELATED"/>
    <property type="match status" value="1"/>
</dbReference>
<evidence type="ECO:0000313" key="3">
    <source>
        <dbReference type="EMBL" id="KRM29970.1"/>
    </source>
</evidence>
<dbReference type="InterPro" id="IPR022627">
    <property type="entry name" value="DUF3502"/>
</dbReference>
<dbReference type="eggNOG" id="COG1653">
    <property type="taxonomic scope" value="Bacteria"/>
</dbReference>
<feature type="chain" id="PRO_5039559366" evidence="1">
    <location>
        <begin position="23"/>
        <end position="488"/>
    </location>
</feature>
<proteinExistence type="predicted"/>
<evidence type="ECO:0000256" key="1">
    <source>
        <dbReference type="SAM" id="SignalP"/>
    </source>
</evidence>
<dbReference type="OrthoDB" id="7936627at2"/>
<dbReference type="Proteomes" id="UP000050949">
    <property type="component" value="Unassembled WGS sequence"/>
</dbReference>
<dbReference type="AlphaFoldDB" id="A0A0R1XIP5"/>
<sequence length="488" mass="54271">MKQWRKVLIAGMAASMALILGACGGSGNSSTGANKVTVSMYMPGDQTKNYKEVIAAANKQLQKKYPNIQLDMKFIGWGDYTQKYSVMVTSGDSYDLAFVQQYPTNAQKGAYADMTDYLKNGVAKKAYEAVDPAYWKGLTIKDKIYAFPVNANVFAQNALAFNPTFIKKYNLDVSKVHSYADATELLATIKKNEPNVAPFGIGKDFKLSDKALEYPLTNNFPLVVDSSGKDTKIHNIYDLPETQKNLAVLHEWYEKGYLPKDAATSTTGYDYAEDTWFMRQETVGPFDYGNTALKNASGGKDIQYQPITDPYKSEAQSQVALWAISKSSKHKKEAMQVLNALNTDPKLLNTIVWGIQGKQWKFTDEKKGKIETLKDYKPGYFMGAWMMGNNAILYTQNTVTDAMIKTRDDSIKAAKESAMLGFNPDTTSIKTELSNIANVYSKYGPLLDTGTADPIPTIKKMDAELKTAGIDKVISNVQKQYDEFLAKK</sequence>
<dbReference type="RefSeq" id="WP_027827996.1">
    <property type="nucleotide sequence ID" value="NZ_AUEH01000010.1"/>
</dbReference>
<comment type="caution">
    <text evidence="3">The sequence shown here is derived from an EMBL/GenBank/DDBJ whole genome shotgun (WGS) entry which is preliminary data.</text>
</comment>
<evidence type="ECO:0000313" key="4">
    <source>
        <dbReference type="Proteomes" id="UP000050949"/>
    </source>
</evidence>